<dbReference type="InterPro" id="IPR011249">
    <property type="entry name" value="Metalloenz_LuxS/M16"/>
</dbReference>
<evidence type="ECO:0000259" key="1">
    <source>
        <dbReference type="Pfam" id="PF00675"/>
    </source>
</evidence>
<dbReference type="PANTHER" id="PTHR11851">
    <property type="entry name" value="METALLOPROTEASE"/>
    <property type="match status" value="1"/>
</dbReference>
<accession>A0ABZ3F6N3</accession>
<dbReference type="Pfam" id="PF00675">
    <property type="entry name" value="Peptidase_M16"/>
    <property type="match status" value="1"/>
</dbReference>
<dbReference type="InterPro" id="IPR007863">
    <property type="entry name" value="Peptidase_M16_C"/>
</dbReference>
<dbReference type="Pfam" id="PF05193">
    <property type="entry name" value="Peptidase_M16_C"/>
    <property type="match status" value="1"/>
</dbReference>
<dbReference type="PANTHER" id="PTHR11851:SF225">
    <property type="entry name" value="NON-PEPTIDASE HOMOLOG YMXG"/>
    <property type="match status" value="1"/>
</dbReference>
<sequence>MKYILKWIAIVAILGGNMNAQDNEQVKIDSVEINNVSVPLLFESSKNLPVGDVQLIFVGGSADAHIAGLGAMSVNLLNEGTKELGNVAFANRLESKAIGLYASVGLQTLSFDLSFLKEFSDESFSLLSMLLYDPNLTPQAFSKVKSLILNKIARNKDNFDDVAEKNLKSILFKGTPMAIPVLGDEESIESITLEDIKAFLARNLVLKRLIIVVGGDLQKEELKKQLIATLSKLPVGEGKERLHFSASKEVDSIIVKKPTQQAFIYFGAPFDVVDKEKNYIAKVMSFILGGSGFGSRMMEEVRVKRGLAYSASMSISVGGAADYASGHLQTKIESKDEAIKVVKEVVNDFIAKGATQTELDAAKAFLLGSEPLREETLSQRLGAKFSNYFRGLSLDNHKRELALIKDLSLEELNAYITSHKEILQMSFSIVDAE</sequence>
<feature type="domain" description="Peptidase M16 N-terminal" evidence="1">
    <location>
        <begin position="53"/>
        <end position="184"/>
    </location>
</feature>
<dbReference type="Gene3D" id="3.30.830.10">
    <property type="entry name" value="Metalloenzyme, LuxS/M16 peptidase-like"/>
    <property type="match status" value="2"/>
</dbReference>
<dbReference type="InterPro" id="IPR050361">
    <property type="entry name" value="MPP/UQCRC_Complex"/>
</dbReference>
<reference evidence="3 4" key="1">
    <citation type="submission" date="2024-02" db="EMBL/GenBank/DDBJ databases">
        <title>Genome and pathogenicity analysis of Helicobacter mastomyrinus isolated from mice.</title>
        <authorList>
            <person name="Zhu L."/>
        </authorList>
    </citation>
    <scope>NUCLEOTIDE SEQUENCE [LARGE SCALE GENOMIC DNA]</scope>
    <source>
        <strain evidence="3 4">Hm-17</strain>
    </source>
</reference>
<keyword evidence="4" id="KW-1185">Reference proteome</keyword>
<dbReference type="InterPro" id="IPR011765">
    <property type="entry name" value="Pept_M16_N"/>
</dbReference>
<gene>
    <name evidence="3" type="ORF">V3I05_03925</name>
</gene>
<proteinExistence type="predicted"/>
<organism evidence="3 4">
    <name type="scientific">Helicobacter mastomyrinus</name>
    <dbReference type="NCBI Taxonomy" id="287948"/>
    <lineage>
        <taxon>Bacteria</taxon>
        <taxon>Pseudomonadati</taxon>
        <taxon>Campylobacterota</taxon>
        <taxon>Epsilonproteobacteria</taxon>
        <taxon>Campylobacterales</taxon>
        <taxon>Helicobacteraceae</taxon>
        <taxon>Helicobacter</taxon>
    </lineage>
</organism>
<dbReference type="EMBL" id="CP145316">
    <property type="protein sequence ID" value="XAM18836.1"/>
    <property type="molecule type" value="Genomic_DNA"/>
</dbReference>
<evidence type="ECO:0000313" key="4">
    <source>
        <dbReference type="Proteomes" id="UP001434737"/>
    </source>
</evidence>
<feature type="domain" description="Peptidase M16 C-terminal" evidence="2">
    <location>
        <begin position="190"/>
        <end position="364"/>
    </location>
</feature>
<dbReference type="Proteomes" id="UP001434737">
    <property type="component" value="Chromosome"/>
</dbReference>
<evidence type="ECO:0000259" key="2">
    <source>
        <dbReference type="Pfam" id="PF05193"/>
    </source>
</evidence>
<evidence type="ECO:0000313" key="3">
    <source>
        <dbReference type="EMBL" id="XAM18836.1"/>
    </source>
</evidence>
<dbReference type="RefSeq" id="WP_343354074.1">
    <property type="nucleotide sequence ID" value="NZ_CP145316.1"/>
</dbReference>
<protein>
    <submittedName>
        <fullName evidence="3">Pitrilysin family protein</fullName>
    </submittedName>
</protein>
<dbReference type="SUPFAM" id="SSF63411">
    <property type="entry name" value="LuxS/MPP-like metallohydrolase"/>
    <property type="match status" value="2"/>
</dbReference>
<name>A0ABZ3F6N3_9HELI</name>